<protein>
    <submittedName>
        <fullName evidence="2">Uncharacterized protein</fullName>
    </submittedName>
</protein>
<evidence type="ECO:0000313" key="3">
    <source>
        <dbReference type="Proteomes" id="UP000249610"/>
    </source>
</evidence>
<sequence length="195" mass="22893">MSTYLEIIQFVLICLIVFLLVYFLYHKQRKTHLKMKGDHLYSAMANLLKLYPLSHEMYKIPDLDFGNEGKDDISNEGKLLVIQHTLKRQQLVSTMLDLRNSIRTDLEDSGEREFREAYNDLENVYSDLDSVYGKFLKYLQTDYNPSKLKKMYQIIPKGFADENNLITDGVNDIFFGMIEKLRQSGFDLQLKIVDK</sequence>
<gene>
    <name evidence="2" type="ORF">LV83_03333</name>
</gene>
<keyword evidence="1" id="KW-0472">Membrane</keyword>
<evidence type="ECO:0000256" key="1">
    <source>
        <dbReference type="SAM" id="Phobius"/>
    </source>
</evidence>
<dbReference type="EMBL" id="QLLK01000010">
    <property type="protein sequence ID" value="RAI86776.1"/>
    <property type="molecule type" value="Genomic_DNA"/>
</dbReference>
<evidence type="ECO:0000313" key="2">
    <source>
        <dbReference type="EMBL" id="RAI86776.1"/>
    </source>
</evidence>
<organism evidence="2 3">
    <name type="scientific">Algoriphagus yeomjeoni</name>
    <dbReference type="NCBI Taxonomy" id="291403"/>
    <lineage>
        <taxon>Bacteria</taxon>
        <taxon>Pseudomonadati</taxon>
        <taxon>Bacteroidota</taxon>
        <taxon>Cytophagia</taxon>
        <taxon>Cytophagales</taxon>
        <taxon>Cyclobacteriaceae</taxon>
        <taxon>Algoriphagus</taxon>
    </lineage>
</organism>
<feature type="transmembrane region" description="Helical" evidence="1">
    <location>
        <begin position="6"/>
        <end position="25"/>
    </location>
</feature>
<keyword evidence="1" id="KW-1133">Transmembrane helix</keyword>
<keyword evidence="3" id="KW-1185">Reference proteome</keyword>
<comment type="caution">
    <text evidence="2">The sequence shown here is derived from an EMBL/GenBank/DDBJ whole genome shotgun (WGS) entry which is preliminary data.</text>
</comment>
<name>A0A327PAA8_9BACT</name>
<keyword evidence="1" id="KW-0812">Transmembrane</keyword>
<proteinExistence type="predicted"/>
<accession>A0A327PAA8</accession>
<dbReference type="AlphaFoldDB" id="A0A327PAA8"/>
<reference evidence="2 3" key="1">
    <citation type="submission" date="2018-06" db="EMBL/GenBank/DDBJ databases">
        <title>Genomic Encyclopedia of Archaeal and Bacterial Type Strains, Phase II (KMG-II): from individual species to whole genera.</title>
        <authorList>
            <person name="Goeker M."/>
        </authorList>
    </citation>
    <scope>NUCLEOTIDE SEQUENCE [LARGE SCALE GENOMIC DNA]</scope>
    <source>
        <strain evidence="2 3">DSM 23446</strain>
    </source>
</reference>
<dbReference type="Proteomes" id="UP000249610">
    <property type="component" value="Unassembled WGS sequence"/>
</dbReference>